<sequence length="65" mass="7495">MKLFTKKFAGQSILSWIFQLALIYVAWQVSTHAMANNMTTITIAAVLLLAIYWSFSLDRRSRNNK</sequence>
<feature type="transmembrane region" description="Helical" evidence="1">
    <location>
        <begin position="35"/>
        <end position="55"/>
    </location>
</feature>
<protein>
    <submittedName>
        <fullName evidence="2">Uncharacterized protein</fullName>
    </submittedName>
</protein>
<comment type="caution">
    <text evidence="2">The sequence shown here is derived from an EMBL/GenBank/DDBJ whole genome shotgun (WGS) entry which is preliminary data.</text>
</comment>
<dbReference type="RefSeq" id="WP_057826387.1">
    <property type="nucleotide sequence ID" value="NZ_AZEA01000031.1"/>
</dbReference>
<reference evidence="2 3" key="1">
    <citation type="journal article" date="2015" name="Genome Announc.">
        <title>Expanding the biotechnology potential of lactobacilli through comparative genomics of 213 strains and associated genera.</title>
        <authorList>
            <person name="Sun Z."/>
            <person name="Harris H.M."/>
            <person name="McCann A."/>
            <person name="Guo C."/>
            <person name="Argimon S."/>
            <person name="Zhang W."/>
            <person name="Yang X."/>
            <person name="Jeffery I.B."/>
            <person name="Cooney J.C."/>
            <person name="Kagawa T.F."/>
            <person name="Liu W."/>
            <person name="Song Y."/>
            <person name="Salvetti E."/>
            <person name="Wrobel A."/>
            <person name="Rasinkangas P."/>
            <person name="Parkhill J."/>
            <person name="Rea M.C."/>
            <person name="O'Sullivan O."/>
            <person name="Ritari J."/>
            <person name="Douillard F.P."/>
            <person name="Paul Ross R."/>
            <person name="Yang R."/>
            <person name="Briner A.E."/>
            <person name="Felis G.E."/>
            <person name="de Vos W.M."/>
            <person name="Barrangou R."/>
            <person name="Klaenhammer T.R."/>
            <person name="Caufield P.W."/>
            <person name="Cui Y."/>
            <person name="Zhang H."/>
            <person name="O'Toole P.W."/>
        </authorList>
    </citation>
    <scope>NUCLEOTIDE SEQUENCE [LARGE SCALE GENOMIC DNA]</scope>
    <source>
        <strain evidence="2 3">DSM 19904</strain>
    </source>
</reference>
<keyword evidence="3" id="KW-1185">Reference proteome</keyword>
<feature type="transmembrane region" description="Helical" evidence="1">
    <location>
        <begin position="12"/>
        <end position="29"/>
    </location>
</feature>
<dbReference type="Proteomes" id="UP000051581">
    <property type="component" value="Unassembled WGS sequence"/>
</dbReference>
<evidence type="ECO:0000313" key="2">
    <source>
        <dbReference type="EMBL" id="KRK86907.1"/>
    </source>
</evidence>
<dbReference type="OrthoDB" id="2309448at2"/>
<evidence type="ECO:0000313" key="3">
    <source>
        <dbReference type="Proteomes" id="UP000051581"/>
    </source>
</evidence>
<proteinExistence type="predicted"/>
<keyword evidence="1" id="KW-0812">Transmembrane</keyword>
<gene>
    <name evidence="2" type="ORF">FD17_GL001787</name>
</gene>
<dbReference type="EMBL" id="AZEA01000031">
    <property type="protein sequence ID" value="KRK86907.1"/>
    <property type="molecule type" value="Genomic_DNA"/>
</dbReference>
<keyword evidence="1" id="KW-1133">Transmembrane helix</keyword>
<name>A0A0R1KTU3_9LACO</name>
<dbReference type="PATRIC" id="fig|1423808.3.peg.1809"/>
<keyword evidence="1" id="KW-0472">Membrane</keyword>
<accession>A0A0R1KTU3</accession>
<organism evidence="2 3">
    <name type="scientific">Lentilactobacillus sunkii DSM 19904</name>
    <dbReference type="NCBI Taxonomy" id="1423808"/>
    <lineage>
        <taxon>Bacteria</taxon>
        <taxon>Bacillati</taxon>
        <taxon>Bacillota</taxon>
        <taxon>Bacilli</taxon>
        <taxon>Lactobacillales</taxon>
        <taxon>Lactobacillaceae</taxon>
        <taxon>Lentilactobacillus</taxon>
    </lineage>
</organism>
<dbReference type="AlphaFoldDB" id="A0A0R1KTU3"/>
<evidence type="ECO:0000256" key="1">
    <source>
        <dbReference type="SAM" id="Phobius"/>
    </source>
</evidence>